<dbReference type="AlphaFoldDB" id="A0AAD5YS22"/>
<feature type="compositionally biased region" description="Acidic residues" evidence="1">
    <location>
        <begin position="184"/>
        <end position="197"/>
    </location>
</feature>
<evidence type="ECO:0000313" key="3">
    <source>
        <dbReference type="EMBL" id="KAJ3561307.1"/>
    </source>
</evidence>
<name>A0AAD5YS22_9AGAR</name>
<dbReference type="Pfam" id="PF13324">
    <property type="entry name" value="GCIP_N"/>
    <property type="match status" value="1"/>
</dbReference>
<dbReference type="Gene3D" id="1.20.1410.10">
    <property type="entry name" value="I/LWEQ domain"/>
    <property type="match status" value="1"/>
</dbReference>
<comment type="caution">
    <text evidence="3">The sequence shown here is derived from an EMBL/GenBank/DDBJ whole genome shotgun (WGS) entry which is preliminary data.</text>
</comment>
<dbReference type="EMBL" id="JANIEX010001024">
    <property type="protein sequence ID" value="KAJ3561307.1"/>
    <property type="molecule type" value="Genomic_DNA"/>
</dbReference>
<evidence type="ECO:0000256" key="1">
    <source>
        <dbReference type="SAM" id="MobiDB-lite"/>
    </source>
</evidence>
<proteinExistence type="predicted"/>
<reference evidence="3" key="1">
    <citation type="submission" date="2022-07" db="EMBL/GenBank/DDBJ databases">
        <title>Genome Sequence of Leucocoprinus birnbaumii.</title>
        <authorList>
            <person name="Buettner E."/>
        </authorList>
    </citation>
    <scope>NUCLEOTIDE SEQUENCE</scope>
    <source>
        <strain evidence="3">VT141</strain>
    </source>
</reference>
<sequence length="226" mass="24375">MSEKQKATSALNSVLQTTEAALAFLADPTQSADPSIGASTLSLLHQDFISLLSLIYASTTRLALVLKPSSPSYTAALEPLKELSQRVASLPHCVRLLQTDNGKTLAAEAYTIARDVLEALGSLIQTFSHHQTGAVHDIIENARGSSGFSGNNLVAVGKVWRSNQDSLQDSLDEVRELMEKAENPEADAEDEFDDGWDELGLPSSVKPSAAELETIKKVRTNISLHY</sequence>
<evidence type="ECO:0000313" key="4">
    <source>
        <dbReference type="Proteomes" id="UP001213000"/>
    </source>
</evidence>
<protein>
    <recommendedName>
        <fullName evidence="2">Cyclin-D1-binding protein 1-like N-terminal domain-containing protein</fullName>
    </recommendedName>
</protein>
<keyword evidence="4" id="KW-1185">Reference proteome</keyword>
<accession>A0AAD5YS22</accession>
<gene>
    <name evidence="3" type="ORF">NP233_g10270</name>
</gene>
<dbReference type="Proteomes" id="UP001213000">
    <property type="component" value="Unassembled WGS sequence"/>
</dbReference>
<feature type="domain" description="Cyclin-D1-binding protein 1-like N-terminal" evidence="2">
    <location>
        <begin position="49"/>
        <end position="179"/>
    </location>
</feature>
<organism evidence="3 4">
    <name type="scientific">Leucocoprinus birnbaumii</name>
    <dbReference type="NCBI Taxonomy" id="56174"/>
    <lineage>
        <taxon>Eukaryota</taxon>
        <taxon>Fungi</taxon>
        <taxon>Dikarya</taxon>
        <taxon>Basidiomycota</taxon>
        <taxon>Agaricomycotina</taxon>
        <taxon>Agaricomycetes</taxon>
        <taxon>Agaricomycetidae</taxon>
        <taxon>Agaricales</taxon>
        <taxon>Agaricineae</taxon>
        <taxon>Agaricaceae</taxon>
        <taxon>Leucocoprinus</taxon>
    </lineage>
</organism>
<evidence type="ECO:0000259" key="2">
    <source>
        <dbReference type="Pfam" id="PF13324"/>
    </source>
</evidence>
<feature type="region of interest" description="Disordered" evidence="1">
    <location>
        <begin position="181"/>
        <end position="203"/>
    </location>
</feature>
<dbReference type="InterPro" id="IPR049317">
    <property type="entry name" value="GCIP-like_N"/>
</dbReference>